<feature type="transmembrane region" description="Helical" evidence="11">
    <location>
        <begin position="12"/>
        <end position="34"/>
    </location>
</feature>
<evidence type="ECO:0000256" key="3">
    <source>
        <dbReference type="ARBA" id="ARBA00022500"/>
    </source>
</evidence>
<dbReference type="CDD" id="cd11386">
    <property type="entry name" value="MCP_signal"/>
    <property type="match status" value="1"/>
</dbReference>
<dbReference type="PANTHER" id="PTHR32089:SF112">
    <property type="entry name" value="LYSOZYME-LIKE PROTEIN-RELATED"/>
    <property type="match status" value="1"/>
</dbReference>
<dbReference type="AlphaFoldDB" id="Q6ANR9"/>
<dbReference type="STRING" id="177439.DP1276"/>
<dbReference type="SUPFAM" id="SSF58104">
    <property type="entry name" value="Methyl-accepting chemotaxis protein (MCP) signaling domain"/>
    <property type="match status" value="1"/>
</dbReference>
<dbReference type="InterPro" id="IPR029151">
    <property type="entry name" value="Sensor-like_sf"/>
</dbReference>
<dbReference type="Pfam" id="PF02743">
    <property type="entry name" value="dCache_1"/>
    <property type="match status" value="1"/>
</dbReference>
<dbReference type="PROSITE" id="PS50885">
    <property type="entry name" value="HAMP"/>
    <property type="match status" value="1"/>
</dbReference>
<dbReference type="PROSITE" id="PS50192">
    <property type="entry name" value="T_SNARE"/>
    <property type="match status" value="1"/>
</dbReference>
<organism evidence="15 16">
    <name type="scientific">Desulfotalea psychrophila (strain LSv54 / DSM 12343)</name>
    <dbReference type="NCBI Taxonomy" id="177439"/>
    <lineage>
        <taxon>Bacteria</taxon>
        <taxon>Pseudomonadati</taxon>
        <taxon>Thermodesulfobacteriota</taxon>
        <taxon>Desulfobulbia</taxon>
        <taxon>Desulfobulbales</taxon>
        <taxon>Desulfocapsaceae</taxon>
        <taxon>Desulfotalea</taxon>
    </lineage>
</organism>
<dbReference type="SUPFAM" id="SSF103190">
    <property type="entry name" value="Sensory domain-like"/>
    <property type="match status" value="1"/>
</dbReference>
<evidence type="ECO:0000259" key="14">
    <source>
        <dbReference type="PROSITE" id="PS50885"/>
    </source>
</evidence>
<evidence type="ECO:0000256" key="6">
    <source>
        <dbReference type="ARBA" id="ARBA00022989"/>
    </source>
</evidence>
<sequence>MRAKINTRSLYFKLVAGGILAVLLPLLIVGFWVVHKTNETLFEISREVLQNEAKQLSGYVEISLDLQREVAAAFTTDLLTLEVIEKVNRVGVASAGDDIAVLRRAMKDKYALLDNSRYLGVFVTDKKGLLITGELASGKEYRGSNIASRGYFQRVKSSGEVVVGEIARSKSTGKIIYVVCAPIVSGDHRFQGVIGLAVSAKFLLDKFAEVAPGATGYSSMVNRRGVVNIHPNKKLILQHDLSRDDGLEELSKAMLAGETDVISYSYKGDAKVAGFAPVPSQKWSVIVTQEQDDFLGAAHEIRDSVSFITLISLIAVAVVVFFASQTLVRPMQRVVEGLKDIAQGEGDLTMRLQVTSKDEVGDIALWFNVFIEKLQQIIIRLSENSTPVAVSAGQLSVIARELLVNAEDTSTRSDNVAAAAEEMSANLNTVSAAMEQSSANIGMVASASEEMTATIGEIAESAGKAHAVSSLAVEQSQSASEKMDELSSAAEKIGKVTETITEISEQTNLLALNATIEAARAGESGKGFAVVANEIKELAKQTAEATSDIKNVIGNVQHTAKMAEGEIEQITRVIEDVNEIVATIAATVEEQSVTTREISANIVQASAGIQEVNTNVSESSVVSGEMTKDISGVSQVSRTIATKGRDVQQSADDLLGLSAELAKIVKLFKV</sequence>
<evidence type="ECO:0000259" key="12">
    <source>
        <dbReference type="PROSITE" id="PS50111"/>
    </source>
</evidence>
<dbReference type="InterPro" id="IPR000727">
    <property type="entry name" value="T_SNARE_dom"/>
</dbReference>
<accession>Q6ANR9</accession>
<dbReference type="InterPro" id="IPR033479">
    <property type="entry name" value="dCache_1"/>
</dbReference>
<dbReference type="GO" id="GO:0006935">
    <property type="term" value="P:chemotaxis"/>
    <property type="evidence" value="ECO:0007669"/>
    <property type="project" value="UniProtKB-KW"/>
</dbReference>
<keyword evidence="16" id="KW-1185">Reference proteome</keyword>
<reference evidence="16" key="1">
    <citation type="journal article" date="2004" name="Environ. Microbiol.">
        <title>The genome of Desulfotalea psychrophila, a sulfate-reducing bacterium from permanently cold Arctic sediments.</title>
        <authorList>
            <person name="Rabus R."/>
            <person name="Ruepp A."/>
            <person name="Frickey T."/>
            <person name="Rattei T."/>
            <person name="Fartmann B."/>
            <person name="Stark M."/>
            <person name="Bauer M."/>
            <person name="Zibat A."/>
            <person name="Lombardot T."/>
            <person name="Becker I."/>
            <person name="Amann J."/>
            <person name="Gellner K."/>
            <person name="Teeling H."/>
            <person name="Leuschner W.D."/>
            <person name="Gloeckner F.-O."/>
            <person name="Lupas A.N."/>
            <person name="Amann R."/>
            <person name="Klenk H.-P."/>
        </authorList>
    </citation>
    <scope>NUCLEOTIDE SEQUENCE [LARGE SCALE GENOMIC DNA]</scope>
    <source>
        <strain evidence="16">DSM 12343 / LSv54</strain>
    </source>
</reference>
<evidence type="ECO:0000313" key="16">
    <source>
        <dbReference type="Proteomes" id="UP000000602"/>
    </source>
</evidence>
<dbReference type="GO" id="GO:0005886">
    <property type="term" value="C:plasma membrane"/>
    <property type="evidence" value="ECO:0007669"/>
    <property type="project" value="UniProtKB-SubCell"/>
</dbReference>
<gene>
    <name evidence="15" type="ordered locus">DP1276</name>
</gene>
<dbReference type="CDD" id="cd06225">
    <property type="entry name" value="HAMP"/>
    <property type="match status" value="1"/>
</dbReference>
<evidence type="ECO:0000256" key="2">
    <source>
        <dbReference type="ARBA" id="ARBA00022475"/>
    </source>
</evidence>
<evidence type="ECO:0000256" key="1">
    <source>
        <dbReference type="ARBA" id="ARBA00004429"/>
    </source>
</evidence>
<dbReference type="Pfam" id="PF00672">
    <property type="entry name" value="HAMP"/>
    <property type="match status" value="1"/>
</dbReference>
<keyword evidence="6 11" id="KW-1133">Transmembrane helix</keyword>
<name>Q6ANR9_DESPS</name>
<keyword evidence="5 11" id="KW-0812">Transmembrane</keyword>
<evidence type="ECO:0000256" key="9">
    <source>
        <dbReference type="ARBA" id="ARBA00029447"/>
    </source>
</evidence>
<evidence type="ECO:0000256" key="4">
    <source>
        <dbReference type="ARBA" id="ARBA00022519"/>
    </source>
</evidence>
<evidence type="ECO:0000256" key="10">
    <source>
        <dbReference type="PROSITE-ProRule" id="PRU00284"/>
    </source>
</evidence>
<dbReference type="CDD" id="cd12912">
    <property type="entry name" value="PDC2_MCP_like"/>
    <property type="match status" value="1"/>
</dbReference>
<keyword evidence="8 10" id="KW-0807">Transducer</keyword>
<dbReference type="CDD" id="cd18773">
    <property type="entry name" value="PDC1_HK_sensor"/>
    <property type="match status" value="1"/>
</dbReference>
<feature type="domain" description="T-SNARE coiled-coil homology" evidence="13">
    <location>
        <begin position="566"/>
        <end position="619"/>
    </location>
</feature>
<dbReference type="GO" id="GO:0007165">
    <property type="term" value="P:signal transduction"/>
    <property type="evidence" value="ECO:0007669"/>
    <property type="project" value="UniProtKB-KW"/>
</dbReference>
<keyword evidence="7 11" id="KW-0472">Membrane</keyword>
<comment type="similarity">
    <text evidence="9">Belongs to the methyl-accepting chemotaxis (MCP) protein family.</text>
</comment>
<dbReference type="InterPro" id="IPR004090">
    <property type="entry name" value="Chemotax_Me-accpt_rcpt"/>
</dbReference>
<feature type="domain" description="Methyl-accepting transducer" evidence="12">
    <location>
        <begin position="391"/>
        <end position="634"/>
    </location>
</feature>
<dbReference type="PANTHER" id="PTHR32089">
    <property type="entry name" value="METHYL-ACCEPTING CHEMOTAXIS PROTEIN MCPB"/>
    <property type="match status" value="1"/>
</dbReference>
<dbReference type="Gene3D" id="1.10.8.500">
    <property type="entry name" value="HAMP domain in histidine kinase"/>
    <property type="match status" value="1"/>
</dbReference>
<dbReference type="RefSeq" id="WP_011188517.1">
    <property type="nucleotide sequence ID" value="NC_006138.1"/>
</dbReference>
<dbReference type="KEGG" id="dps:DP1276"/>
<comment type="subcellular location">
    <subcellularLocation>
        <location evidence="1">Cell inner membrane</location>
        <topology evidence="1">Multi-pass membrane protein</topology>
    </subcellularLocation>
</comment>
<dbReference type="eggNOG" id="COG0840">
    <property type="taxonomic scope" value="Bacteria"/>
</dbReference>
<feature type="transmembrane region" description="Helical" evidence="11">
    <location>
        <begin position="305"/>
        <end position="323"/>
    </location>
</feature>
<dbReference type="SMART" id="SM00283">
    <property type="entry name" value="MA"/>
    <property type="match status" value="1"/>
</dbReference>
<dbReference type="GO" id="GO:0004888">
    <property type="term" value="F:transmembrane signaling receptor activity"/>
    <property type="evidence" value="ECO:0007669"/>
    <property type="project" value="InterPro"/>
</dbReference>
<evidence type="ECO:0000256" key="8">
    <source>
        <dbReference type="ARBA" id="ARBA00023224"/>
    </source>
</evidence>
<evidence type="ECO:0000256" key="7">
    <source>
        <dbReference type="ARBA" id="ARBA00023136"/>
    </source>
</evidence>
<evidence type="ECO:0000256" key="11">
    <source>
        <dbReference type="SAM" id="Phobius"/>
    </source>
</evidence>
<keyword evidence="3" id="KW-0145">Chemotaxis</keyword>
<protein>
    <submittedName>
        <fullName evidence="15">Related to methyl-accepting chemotaxis protein</fullName>
    </submittedName>
</protein>
<dbReference type="EMBL" id="CR522870">
    <property type="protein sequence ID" value="CAG36005.1"/>
    <property type="molecule type" value="Genomic_DNA"/>
</dbReference>
<feature type="domain" description="HAMP" evidence="14">
    <location>
        <begin position="325"/>
        <end position="379"/>
    </location>
</feature>
<dbReference type="Proteomes" id="UP000000602">
    <property type="component" value="Chromosome"/>
</dbReference>
<dbReference type="SMART" id="SM00304">
    <property type="entry name" value="HAMP"/>
    <property type="match status" value="1"/>
</dbReference>
<dbReference type="PROSITE" id="PS50111">
    <property type="entry name" value="CHEMOTAXIS_TRANSDUC_2"/>
    <property type="match status" value="1"/>
</dbReference>
<dbReference type="PRINTS" id="PR00260">
    <property type="entry name" value="CHEMTRNSDUCR"/>
</dbReference>
<keyword evidence="2" id="KW-1003">Cell membrane</keyword>
<dbReference type="Gene3D" id="1.10.287.950">
    <property type="entry name" value="Methyl-accepting chemotaxis protein"/>
    <property type="match status" value="1"/>
</dbReference>
<proteinExistence type="inferred from homology"/>
<dbReference type="InterPro" id="IPR004089">
    <property type="entry name" value="MCPsignal_dom"/>
</dbReference>
<evidence type="ECO:0000256" key="5">
    <source>
        <dbReference type="ARBA" id="ARBA00022692"/>
    </source>
</evidence>
<dbReference type="InterPro" id="IPR003660">
    <property type="entry name" value="HAMP_dom"/>
</dbReference>
<evidence type="ECO:0000313" key="15">
    <source>
        <dbReference type="EMBL" id="CAG36005.1"/>
    </source>
</evidence>
<dbReference type="Pfam" id="PF00015">
    <property type="entry name" value="MCPsignal"/>
    <property type="match status" value="1"/>
</dbReference>
<dbReference type="HOGENOM" id="CLU_000445_107_19_7"/>
<evidence type="ECO:0000259" key="13">
    <source>
        <dbReference type="PROSITE" id="PS50192"/>
    </source>
</evidence>
<dbReference type="Gene3D" id="3.30.450.20">
    <property type="entry name" value="PAS domain"/>
    <property type="match status" value="1"/>
</dbReference>
<keyword evidence="4" id="KW-0997">Cell inner membrane</keyword>